<organism evidence="2 3">
    <name type="scientific">Bartonella apis</name>
    <dbReference type="NCBI Taxonomy" id="1686310"/>
    <lineage>
        <taxon>Bacteria</taxon>
        <taxon>Pseudomonadati</taxon>
        <taxon>Pseudomonadota</taxon>
        <taxon>Alphaproteobacteria</taxon>
        <taxon>Hyphomicrobiales</taxon>
        <taxon>Bartonellaceae</taxon>
        <taxon>Bartonella</taxon>
    </lineage>
</organism>
<evidence type="ECO:0000313" key="2">
    <source>
        <dbReference type="EMBL" id="OLY43231.1"/>
    </source>
</evidence>
<keyword evidence="3" id="KW-1185">Reference proteome</keyword>
<dbReference type="EMBL" id="LXYT01000002">
    <property type="protein sequence ID" value="OLY43231.1"/>
    <property type="molecule type" value="Genomic_DNA"/>
</dbReference>
<feature type="chain" id="PRO_5013362702" evidence="1">
    <location>
        <begin position="25"/>
        <end position="112"/>
    </location>
</feature>
<sequence length="112" mass="12670">MKLRLTFFTAIGLAFLAMSQSGYASGRDPGKVANMTSEYEGERCSTPPKGSGIVAGFFRGWEQTPFQDRGSGLMPVERYRCFKTMNQCKSWLKTMNYLYNEKSIDASMCTRF</sequence>
<reference evidence="2 3" key="1">
    <citation type="submission" date="2016-12" db="EMBL/GenBank/DDBJ databases">
        <title>Comparative genomics of Bartonella apis.</title>
        <authorList>
            <person name="Engel P."/>
        </authorList>
    </citation>
    <scope>NUCLEOTIDE SEQUENCE [LARGE SCALE GENOMIC DNA]</scope>
    <source>
        <strain evidence="2 3">PEB0149</strain>
    </source>
</reference>
<evidence type="ECO:0000256" key="1">
    <source>
        <dbReference type="SAM" id="SignalP"/>
    </source>
</evidence>
<proteinExistence type="predicted"/>
<comment type="caution">
    <text evidence="2">The sequence shown here is derived from an EMBL/GenBank/DDBJ whole genome shotgun (WGS) entry which is preliminary data.</text>
</comment>
<protein>
    <submittedName>
        <fullName evidence="2">Uncharacterized protein</fullName>
    </submittedName>
</protein>
<evidence type="ECO:0000313" key="3">
    <source>
        <dbReference type="Proteomes" id="UP000187344"/>
    </source>
</evidence>
<dbReference type="Proteomes" id="UP000187344">
    <property type="component" value="Unassembled WGS sequence"/>
</dbReference>
<dbReference type="AlphaFoldDB" id="A0A1R0F8F2"/>
<accession>A0A1R0F8F2</accession>
<dbReference type="RefSeq" id="WP_075870125.1">
    <property type="nucleotide sequence ID" value="NZ_CALYQA010000001.1"/>
</dbReference>
<keyword evidence="1" id="KW-0732">Signal</keyword>
<name>A0A1R0F8F2_9HYPH</name>
<gene>
    <name evidence="2" type="ORF">PEB0149_006550</name>
</gene>
<feature type="signal peptide" evidence="1">
    <location>
        <begin position="1"/>
        <end position="24"/>
    </location>
</feature>